<keyword evidence="3" id="KW-1185">Reference proteome</keyword>
<dbReference type="Proteomes" id="UP001057738">
    <property type="component" value="Chromosome"/>
</dbReference>
<dbReference type="RefSeq" id="WP_257854338.1">
    <property type="nucleotide sequence ID" value="NZ_CP102514.1"/>
</dbReference>
<dbReference type="GeneID" id="95571896"/>
<feature type="compositionally biased region" description="Low complexity" evidence="1">
    <location>
        <begin position="40"/>
        <end position="56"/>
    </location>
</feature>
<dbReference type="EMBL" id="CP102514">
    <property type="protein sequence ID" value="UUY45803.1"/>
    <property type="molecule type" value="Genomic_DNA"/>
</dbReference>
<organism evidence="2 3">
    <name type="scientific">Streptomyces yangpuensis</name>
    <dbReference type="NCBI Taxonomy" id="1648182"/>
    <lineage>
        <taxon>Bacteria</taxon>
        <taxon>Bacillati</taxon>
        <taxon>Actinomycetota</taxon>
        <taxon>Actinomycetes</taxon>
        <taxon>Kitasatosporales</taxon>
        <taxon>Streptomycetaceae</taxon>
        <taxon>Streptomyces</taxon>
    </lineage>
</organism>
<protein>
    <submittedName>
        <fullName evidence="2">Uncharacterized protein</fullName>
    </submittedName>
</protein>
<reference evidence="2" key="1">
    <citation type="submission" date="2022-08" db="EMBL/GenBank/DDBJ databases">
        <authorList>
            <person name="Tian L."/>
        </authorList>
    </citation>
    <scope>NUCLEOTIDE SEQUENCE</scope>
    <source>
        <strain evidence="2">CM253</strain>
    </source>
</reference>
<evidence type="ECO:0000313" key="2">
    <source>
        <dbReference type="EMBL" id="UUY45803.1"/>
    </source>
</evidence>
<sequence>MARGERTVAHHLQGEQPTGKAERLSFEASQRRAAPRPRPARVTTGAPAAARRTGSGADAGPGHGRRDGQRLRPQGAAPAAMPPGPEAVSWRSWLSGVFSAKGRRLRSSLAAFPRLLPGLISTVSTSSA</sequence>
<evidence type="ECO:0000313" key="3">
    <source>
        <dbReference type="Proteomes" id="UP001057738"/>
    </source>
</evidence>
<accession>A0ABY5PQ43</accession>
<feature type="region of interest" description="Disordered" evidence="1">
    <location>
        <begin position="1"/>
        <end position="88"/>
    </location>
</feature>
<gene>
    <name evidence="2" type="ORF">NRK68_00395</name>
</gene>
<name>A0ABY5PQ43_9ACTN</name>
<proteinExistence type="predicted"/>
<evidence type="ECO:0000256" key="1">
    <source>
        <dbReference type="SAM" id="MobiDB-lite"/>
    </source>
</evidence>